<organism evidence="2">
    <name type="scientific">Euplotes crassus</name>
    <dbReference type="NCBI Taxonomy" id="5936"/>
    <lineage>
        <taxon>Eukaryota</taxon>
        <taxon>Sar</taxon>
        <taxon>Alveolata</taxon>
        <taxon>Ciliophora</taxon>
        <taxon>Intramacronucleata</taxon>
        <taxon>Spirotrichea</taxon>
        <taxon>Hypotrichia</taxon>
        <taxon>Euplotida</taxon>
        <taxon>Euplotidae</taxon>
        <taxon>Moneuplotes</taxon>
    </lineage>
</organism>
<reference evidence="2" key="1">
    <citation type="submission" date="2021-01" db="EMBL/GenBank/DDBJ databases">
        <authorList>
            <person name="Corre E."/>
            <person name="Pelletier E."/>
            <person name="Niang G."/>
            <person name="Scheremetjew M."/>
            <person name="Finn R."/>
            <person name="Kale V."/>
            <person name="Holt S."/>
            <person name="Cochrane G."/>
            <person name="Meng A."/>
            <person name="Brown T."/>
            <person name="Cohen L."/>
        </authorList>
    </citation>
    <scope>NUCLEOTIDE SEQUENCE</scope>
    <source>
        <strain evidence="2">CT5</strain>
    </source>
</reference>
<gene>
    <name evidence="2" type="ORF">ECRA1380_LOCUS2232</name>
</gene>
<feature type="transmembrane region" description="Helical" evidence="1">
    <location>
        <begin position="62"/>
        <end position="81"/>
    </location>
</feature>
<keyword evidence="1" id="KW-0812">Transmembrane</keyword>
<accession>A0A7S3K8C0</accession>
<feature type="transmembrane region" description="Helical" evidence="1">
    <location>
        <begin position="24"/>
        <end position="42"/>
    </location>
</feature>
<keyword evidence="1" id="KW-0472">Membrane</keyword>
<name>A0A7S3K8C0_EUPCR</name>
<evidence type="ECO:0000313" key="2">
    <source>
        <dbReference type="EMBL" id="CAE0377277.1"/>
    </source>
</evidence>
<evidence type="ECO:0000256" key="1">
    <source>
        <dbReference type="SAM" id="Phobius"/>
    </source>
</evidence>
<dbReference type="AlphaFoldDB" id="A0A7S3K8C0"/>
<sequence>MWLYSFKNLLPNPWSIFLLKHCKLFPRLLFLFLRFFVLSWPLTMHISHRIILSFISIPTANMLMISCFLLLFFLLFLLLLIPLTASKSLFIFPSLSLFVQEYYYMGDAPACDNHDVYCNSDDDSC</sequence>
<proteinExistence type="predicted"/>
<protein>
    <submittedName>
        <fullName evidence="2">Uncharacterized protein</fullName>
    </submittedName>
</protein>
<dbReference type="EMBL" id="HBIK01004542">
    <property type="protein sequence ID" value="CAE0377277.1"/>
    <property type="molecule type" value="Transcribed_RNA"/>
</dbReference>
<keyword evidence="1" id="KW-1133">Transmembrane helix</keyword>